<evidence type="ECO:0000256" key="1">
    <source>
        <dbReference type="SAM" id="Phobius"/>
    </source>
</evidence>
<evidence type="ECO:0000313" key="2">
    <source>
        <dbReference type="EMBL" id="HIY21150.1"/>
    </source>
</evidence>
<feature type="transmembrane region" description="Helical" evidence="1">
    <location>
        <begin position="16"/>
        <end position="34"/>
    </location>
</feature>
<evidence type="ECO:0000313" key="3">
    <source>
        <dbReference type="Proteomes" id="UP000823868"/>
    </source>
</evidence>
<feature type="transmembrane region" description="Helical" evidence="1">
    <location>
        <begin position="118"/>
        <end position="140"/>
    </location>
</feature>
<dbReference type="Pfam" id="PF13346">
    <property type="entry name" value="ABC2_membrane_5"/>
    <property type="match status" value="1"/>
</dbReference>
<feature type="transmembrane region" description="Helical" evidence="1">
    <location>
        <begin position="181"/>
        <end position="202"/>
    </location>
</feature>
<protein>
    <submittedName>
        <fullName evidence="2">ABC-2 transporter permease</fullName>
    </submittedName>
</protein>
<gene>
    <name evidence="2" type="ORF">H9841_04505</name>
</gene>
<keyword evidence="1" id="KW-0812">Transmembrane</keyword>
<dbReference type="InterPro" id="IPR025699">
    <property type="entry name" value="ABC2_memb-like"/>
</dbReference>
<dbReference type="Proteomes" id="UP000823868">
    <property type="component" value="Unassembled WGS sequence"/>
</dbReference>
<comment type="caution">
    <text evidence="2">The sequence shown here is derived from an EMBL/GenBank/DDBJ whole genome shotgun (WGS) entry which is preliminary data.</text>
</comment>
<reference evidence="2" key="2">
    <citation type="submission" date="2021-04" db="EMBL/GenBank/DDBJ databases">
        <authorList>
            <person name="Gilroy R."/>
        </authorList>
    </citation>
    <scope>NUCLEOTIDE SEQUENCE</scope>
    <source>
        <strain evidence="2">ChiBcec16_6824</strain>
    </source>
</reference>
<name>A0A9D1Y8B9_9FIRM</name>
<sequence>MIGFVKKDWFILRKQMRTYALILVVYALLSISGVWGSNLIAAMVALVTLMCPLTAFALDQATRWDAYACSLPDGGKGAVAGRYLCTISIWFMATVLCCVISAVLWAAGLLEGNILELLVGNLVSGATGLLMAAVTLPLCYKFGVERGRVLMTLVFVCVFVGILATPGLVDGLLPAAMDTEMLVIGGLVCFVVLVVAGLYLSYRISWGIYLKKEW</sequence>
<proteinExistence type="predicted"/>
<organism evidence="2 3">
    <name type="scientific">Candidatus Flavonifractor merdigallinarum</name>
    <dbReference type="NCBI Taxonomy" id="2838589"/>
    <lineage>
        <taxon>Bacteria</taxon>
        <taxon>Bacillati</taxon>
        <taxon>Bacillota</taxon>
        <taxon>Clostridia</taxon>
        <taxon>Eubacteriales</taxon>
        <taxon>Oscillospiraceae</taxon>
        <taxon>Flavonifractor</taxon>
    </lineage>
</organism>
<keyword evidence="1" id="KW-0472">Membrane</keyword>
<keyword evidence="1" id="KW-1133">Transmembrane helix</keyword>
<feature type="transmembrane region" description="Helical" evidence="1">
    <location>
        <begin position="79"/>
        <end position="106"/>
    </location>
</feature>
<feature type="transmembrane region" description="Helical" evidence="1">
    <location>
        <begin position="40"/>
        <end position="58"/>
    </location>
</feature>
<reference evidence="2" key="1">
    <citation type="journal article" date="2021" name="PeerJ">
        <title>Extensive microbial diversity within the chicken gut microbiome revealed by metagenomics and culture.</title>
        <authorList>
            <person name="Gilroy R."/>
            <person name="Ravi A."/>
            <person name="Getino M."/>
            <person name="Pursley I."/>
            <person name="Horton D.L."/>
            <person name="Alikhan N.F."/>
            <person name="Baker D."/>
            <person name="Gharbi K."/>
            <person name="Hall N."/>
            <person name="Watson M."/>
            <person name="Adriaenssens E.M."/>
            <person name="Foster-Nyarko E."/>
            <person name="Jarju S."/>
            <person name="Secka A."/>
            <person name="Antonio M."/>
            <person name="Oren A."/>
            <person name="Chaudhuri R.R."/>
            <person name="La Ragione R."/>
            <person name="Hildebrand F."/>
            <person name="Pallen M.J."/>
        </authorList>
    </citation>
    <scope>NUCLEOTIDE SEQUENCE</scope>
    <source>
        <strain evidence="2">ChiBcec16_6824</strain>
    </source>
</reference>
<accession>A0A9D1Y8B9</accession>
<dbReference type="EMBL" id="DXDX01000079">
    <property type="protein sequence ID" value="HIY21150.1"/>
    <property type="molecule type" value="Genomic_DNA"/>
</dbReference>
<dbReference type="AlphaFoldDB" id="A0A9D1Y8B9"/>
<feature type="transmembrane region" description="Helical" evidence="1">
    <location>
        <begin position="149"/>
        <end position="169"/>
    </location>
</feature>